<keyword evidence="13" id="KW-1185">Reference proteome</keyword>
<keyword evidence="3 10" id="KW-0328">Glycosyltransferase</keyword>
<feature type="transmembrane region" description="Helical" evidence="10">
    <location>
        <begin position="167"/>
        <end position="184"/>
    </location>
</feature>
<sequence length="741" mass="82471">MELRNRSRQPHAQADPSPSAAAHPPPAIKQPRSPTNLGSLFCFLLAFRLLNALLTRTFFQPDEHYQTTEIAHRIVFGYGFKSWEWSSSDNSTGHASYLSAAVSNLLNGPVRSILHPLLFVPGYALLKWTALDTTYALILFPRLQQAFVAAIGDYYTFRLAHRIGGSTAAWFATLVGLSNLYSLFTATRTFSNSTEAAVTAAALFYWPFVPFFSGRFDVASFSTAQERAQLQELQGPGCAWQQAAPRDDMDLDHKQVCRHIYDRSLRKSVLLAAFACLLRPTNGVLWVYLAAELLARQLHCIRAKSSGASASSKTDERAEVQSGSVLPLLEIVGEASTLVSTLATIGFGAVGAALCIDTTYDFLANQAPRKAGAVLPALSLVSFLHKNVVANLSIFYGANPWHWYLTQGVPVLCTVWLPAVLIGMVRAFERRHATGRQPGMSGDAKRSLARLVCVTVAVYSLLGHKEFRFLQPLLPALTVLAATGLADSYARDQPAVHGSALTQLWRTLNVLPLWLRAVLLTIQPIAAVYLTSIHSVGQEQVPWELGRLYREQQHSAVPLEPVEFGTDFGRIHNLGFLMPCHSTPWATHLHDKHLVERSWFIECPPPPARAHMTPAQAATPYWDQSDFFYHDPIKYLVDRLPYNVDTEYPPSPPPALAWEAEGETNSWDKGWRHAWPSHLVVFESLLKEGTRKVGHTRTLKNLLSLKGYREVARFWNTPKHEDARRDGDIVVLAYKGPKSHR</sequence>
<comment type="function">
    <text evidence="9">Mannosyltransferase involved in glycosylphosphatidylinositol-anchor biosynthesis. Transfers the third mannose to Man2-GlcN-acyl-PI during GPI precursor assembly.</text>
</comment>
<feature type="compositionally biased region" description="Low complexity" evidence="11">
    <location>
        <begin position="10"/>
        <end position="22"/>
    </location>
</feature>
<evidence type="ECO:0000256" key="10">
    <source>
        <dbReference type="RuleBase" id="RU363075"/>
    </source>
</evidence>
<feature type="transmembrane region" description="Helical" evidence="10">
    <location>
        <begin position="268"/>
        <end position="289"/>
    </location>
</feature>
<dbReference type="GO" id="GO:0000026">
    <property type="term" value="F:alpha-1,2-mannosyltransferase activity"/>
    <property type="evidence" value="ECO:0007669"/>
    <property type="project" value="TreeGrafter"/>
</dbReference>
<evidence type="ECO:0000256" key="11">
    <source>
        <dbReference type="SAM" id="MobiDB-lite"/>
    </source>
</evidence>
<evidence type="ECO:0000256" key="8">
    <source>
        <dbReference type="ARBA" id="ARBA00023136"/>
    </source>
</evidence>
<feature type="transmembrane region" description="Helical" evidence="10">
    <location>
        <begin position="335"/>
        <end position="356"/>
    </location>
</feature>
<dbReference type="PANTHER" id="PTHR22760:SF4">
    <property type="entry name" value="GPI MANNOSYLTRANSFERASE 3"/>
    <property type="match status" value="1"/>
</dbReference>
<evidence type="ECO:0000313" key="13">
    <source>
        <dbReference type="Proteomes" id="UP000008867"/>
    </source>
</evidence>
<dbReference type="OrthoDB" id="416834at2759"/>
<protein>
    <recommendedName>
        <fullName evidence="10">Mannosyltransferase</fullName>
        <ecNumber evidence="10">2.4.1.-</ecNumber>
    </recommendedName>
</protein>
<evidence type="ECO:0000256" key="6">
    <source>
        <dbReference type="ARBA" id="ARBA00022824"/>
    </source>
</evidence>
<evidence type="ECO:0000256" key="1">
    <source>
        <dbReference type="ARBA" id="ARBA00004477"/>
    </source>
</evidence>
<dbReference type="HOGENOM" id="CLU_012353_0_0_1"/>
<feature type="transmembrane region" description="Helical" evidence="10">
    <location>
        <begin position="377"/>
        <end position="398"/>
    </location>
</feature>
<dbReference type="Proteomes" id="UP000008867">
    <property type="component" value="Chromosome 4"/>
</dbReference>
<feature type="transmembrane region" description="Helical" evidence="10">
    <location>
        <begin position="196"/>
        <end position="213"/>
    </location>
</feature>
<dbReference type="EMBL" id="FQ311463">
    <property type="protein sequence ID" value="CBQ72480.1"/>
    <property type="molecule type" value="Genomic_DNA"/>
</dbReference>
<accession>E6ZZ23</accession>
<reference evidence="12 13" key="1">
    <citation type="journal article" date="2010" name="Science">
        <title>Pathogenicity determinants in smut fungi revealed by genome comparison.</title>
        <authorList>
            <person name="Schirawski J."/>
            <person name="Mannhaupt G."/>
            <person name="Muench K."/>
            <person name="Brefort T."/>
            <person name="Schipper K."/>
            <person name="Doehlemann G."/>
            <person name="Di Stasio M."/>
            <person name="Roessel N."/>
            <person name="Mendoza-Mendoza A."/>
            <person name="Pester D."/>
            <person name="Mueller O."/>
            <person name="Winterberg B."/>
            <person name="Meyer E."/>
            <person name="Ghareeb H."/>
            <person name="Wollenberg T."/>
            <person name="Muensterkoetter M."/>
            <person name="Wong P."/>
            <person name="Walter M."/>
            <person name="Stukenbrock E."/>
            <person name="Gueldener U."/>
            <person name="Kahmann R."/>
        </authorList>
    </citation>
    <scope>NUCLEOTIDE SEQUENCE [LARGE SCALE GENOMIC DNA]</scope>
    <source>
        <strain evidence="13">SRZ2</strain>
    </source>
</reference>
<dbReference type="AlphaFoldDB" id="E6ZZ23"/>
<comment type="similarity">
    <text evidence="2">Belongs to the glycosyltransferase 22 family. PIGB subfamily.</text>
</comment>
<dbReference type="eggNOG" id="KOG1771">
    <property type="taxonomic scope" value="Eukaryota"/>
</dbReference>
<feature type="transmembrane region" description="Helical" evidence="10">
    <location>
        <begin position="447"/>
        <end position="463"/>
    </location>
</feature>
<comment type="subcellular location">
    <subcellularLocation>
        <location evidence="1 10">Endoplasmic reticulum membrane</location>
        <topology evidence="1 10">Multi-pass membrane protein</topology>
    </subcellularLocation>
</comment>
<dbReference type="GO" id="GO:0005789">
    <property type="term" value="C:endoplasmic reticulum membrane"/>
    <property type="evidence" value="ECO:0007669"/>
    <property type="project" value="UniProtKB-SubCell"/>
</dbReference>
<keyword evidence="5 10" id="KW-0812">Transmembrane</keyword>
<keyword evidence="4 12" id="KW-0808">Transferase</keyword>
<dbReference type="Pfam" id="PF03901">
    <property type="entry name" value="Glyco_transf_22"/>
    <property type="match status" value="2"/>
</dbReference>
<keyword evidence="8 10" id="KW-0472">Membrane</keyword>
<evidence type="ECO:0000313" key="12">
    <source>
        <dbReference type="EMBL" id="CBQ72480.1"/>
    </source>
</evidence>
<feature type="transmembrane region" description="Helical" evidence="10">
    <location>
        <begin position="404"/>
        <end position="426"/>
    </location>
</feature>
<dbReference type="VEuPathDB" id="FungiDB:sr13188"/>
<evidence type="ECO:0000256" key="7">
    <source>
        <dbReference type="ARBA" id="ARBA00022989"/>
    </source>
</evidence>
<proteinExistence type="inferred from homology"/>
<dbReference type="EC" id="2.4.1.-" evidence="10"/>
<organism evidence="12 13">
    <name type="scientific">Sporisorium reilianum (strain SRZ2)</name>
    <name type="common">Maize head smut fungus</name>
    <dbReference type="NCBI Taxonomy" id="999809"/>
    <lineage>
        <taxon>Eukaryota</taxon>
        <taxon>Fungi</taxon>
        <taxon>Dikarya</taxon>
        <taxon>Basidiomycota</taxon>
        <taxon>Ustilaginomycotina</taxon>
        <taxon>Ustilaginomycetes</taxon>
        <taxon>Ustilaginales</taxon>
        <taxon>Ustilaginaceae</taxon>
        <taxon>Sporisorium</taxon>
    </lineage>
</organism>
<gene>
    <name evidence="12" type="ORF">sr13188</name>
</gene>
<keyword evidence="6 10" id="KW-0256">Endoplasmic reticulum</keyword>
<evidence type="ECO:0000256" key="5">
    <source>
        <dbReference type="ARBA" id="ARBA00022692"/>
    </source>
</evidence>
<name>E6ZZ23_SPORE</name>
<evidence type="ECO:0000256" key="2">
    <source>
        <dbReference type="ARBA" id="ARBA00006065"/>
    </source>
</evidence>
<evidence type="ECO:0000256" key="9">
    <source>
        <dbReference type="ARBA" id="ARBA00024708"/>
    </source>
</evidence>
<dbReference type="InterPro" id="IPR005599">
    <property type="entry name" value="GPI_mannosylTrfase"/>
</dbReference>
<keyword evidence="7 10" id="KW-1133">Transmembrane helix</keyword>
<feature type="transmembrane region" description="Helical" evidence="10">
    <location>
        <begin position="37"/>
        <end position="59"/>
    </location>
</feature>
<dbReference type="PANTHER" id="PTHR22760">
    <property type="entry name" value="GLYCOSYLTRANSFERASE"/>
    <property type="match status" value="1"/>
</dbReference>
<feature type="region of interest" description="Disordered" evidence="11">
    <location>
        <begin position="1"/>
        <end position="29"/>
    </location>
</feature>
<evidence type="ECO:0000256" key="3">
    <source>
        <dbReference type="ARBA" id="ARBA00022676"/>
    </source>
</evidence>
<evidence type="ECO:0000256" key="4">
    <source>
        <dbReference type="ARBA" id="ARBA00022679"/>
    </source>
</evidence>
<dbReference type="GO" id="GO:0006506">
    <property type="term" value="P:GPI anchor biosynthetic process"/>
    <property type="evidence" value="ECO:0007669"/>
    <property type="project" value="TreeGrafter"/>
</dbReference>